<evidence type="ECO:0000259" key="1">
    <source>
        <dbReference type="PROSITE" id="PS50995"/>
    </source>
</evidence>
<gene>
    <name evidence="2" type="ORF">RM479_27050</name>
</gene>
<evidence type="ECO:0000313" key="2">
    <source>
        <dbReference type="EMBL" id="MDT0332084.1"/>
    </source>
</evidence>
<dbReference type="Pfam" id="PF12802">
    <property type="entry name" value="MarR_2"/>
    <property type="match status" value="1"/>
</dbReference>
<dbReference type="SMART" id="SM00347">
    <property type="entry name" value="HTH_MARR"/>
    <property type="match status" value="1"/>
</dbReference>
<keyword evidence="3" id="KW-1185">Reference proteome</keyword>
<organism evidence="2 3">
    <name type="scientific">Nocardiopsis lambiniae</name>
    <dbReference type="NCBI Taxonomy" id="3075539"/>
    <lineage>
        <taxon>Bacteria</taxon>
        <taxon>Bacillati</taxon>
        <taxon>Actinomycetota</taxon>
        <taxon>Actinomycetes</taxon>
        <taxon>Streptosporangiales</taxon>
        <taxon>Nocardiopsidaceae</taxon>
        <taxon>Nocardiopsis</taxon>
    </lineage>
</organism>
<dbReference type="SUPFAM" id="SSF46785">
    <property type="entry name" value="Winged helix' DNA-binding domain"/>
    <property type="match status" value="1"/>
</dbReference>
<name>A0ABU2MH93_9ACTN</name>
<evidence type="ECO:0000313" key="3">
    <source>
        <dbReference type="Proteomes" id="UP001183390"/>
    </source>
</evidence>
<dbReference type="InterPro" id="IPR039422">
    <property type="entry name" value="MarR/SlyA-like"/>
</dbReference>
<dbReference type="InterPro" id="IPR036388">
    <property type="entry name" value="WH-like_DNA-bd_sf"/>
</dbReference>
<proteinExistence type="predicted"/>
<reference evidence="3" key="1">
    <citation type="submission" date="2023-07" db="EMBL/GenBank/DDBJ databases">
        <title>30 novel species of actinomycetes from the DSMZ collection.</title>
        <authorList>
            <person name="Nouioui I."/>
        </authorList>
    </citation>
    <scope>NUCLEOTIDE SEQUENCE [LARGE SCALE GENOMIC DNA]</scope>
    <source>
        <strain evidence="3">DSM 44743</strain>
    </source>
</reference>
<dbReference type="RefSeq" id="WP_311514519.1">
    <property type="nucleotide sequence ID" value="NZ_JAVREP010000035.1"/>
</dbReference>
<dbReference type="PANTHER" id="PTHR33164">
    <property type="entry name" value="TRANSCRIPTIONAL REGULATOR, MARR FAMILY"/>
    <property type="match status" value="1"/>
</dbReference>
<dbReference type="InterPro" id="IPR036390">
    <property type="entry name" value="WH_DNA-bd_sf"/>
</dbReference>
<dbReference type="Gene3D" id="1.10.10.10">
    <property type="entry name" value="Winged helix-like DNA-binding domain superfamily/Winged helix DNA-binding domain"/>
    <property type="match status" value="1"/>
</dbReference>
<accession>A0ABU2MH93</accession>
<dbReference type="Proteomes" id="UP001183390">
    <property type="component" value="Unassembled WGS sequence"/>
</dbReference>
<dbReference type="InterPro" id="IPR000835">
    <property type="entry name" value="HTH_MarR-typ"/>
</dbReference>
<dbReference type="EMBL" id="JAVREP010000035">
    <property type="protein sequence ID" value="MDT0332084.1"/>
    <property type="molecule type" value="Genomic_DNA"/>
</dbReference>
<dbReference type="PANTHER" id="PTHR33164:SF99">
    <property type="entry name" value="MARR FAMILY REGULATORY PROTEIN"/>
    <property type="match status" value="1"/>
</dbReference>
<sequence length="152" mass="16170">MTRPDDPSADMLTGAALTVFRLNGLFLSVAEELAGAAGLTAARWQVLGAVIDEPLPVSTIARGLGSTRQSVQRIADVLVAQGSAEYRPNPAHTRAKLLAPTEEGLAALRAIDPGHRRFARTLVDELGEEGLAESLAHLRLLTKALERIESRG</sequence>
<feature type="domain" description="HTH marR-type" evidence="1">
    <location>
        <begin position="9"/>
        <end position="150"/>
    </location>
</feature>
<dbReference type="PROSITE" id="PS50995">
    <property type="entry name" value="HTH_MARR_2"/>
    <property type="match status" value="1"/>
</dbReference>
<protein>
    <submittedName>
        <fullName evidence="2">MarR family winged helix-turn-helix transcriptional regulator</fullName>
    </submittedName>
</protein>
<comment type="caution">
    <text evidence="2">The sequence shown here is derived from an EMBL/GenBank/DDBJ whole genome shotgun (WGS) entry which is preliminary data.</text>
</comment>